<sequence length="95" mass="9757">MSVVPIPPRTRWVPDPRGGGRGVRISAHPEAGVVVLSVWRADECVATVRLRPAEAAELMSALAASLAEVAESGAARPGPGAGRRESGPAARPRAS</sequence>
<name>A0ABP8ESB7_9MICO</name>
<evidence type="ECO:0000313" key="2">
    <source>
        <dbReference type="EMBL" id="GAA4286845.1"/>
    </source>
</evidence>
<accession>A0ABP8ESB7</accession>
<reference evidence="3" key="1">
    <citation type="journal article" date="2019" name="Int. J. Syst. Evol. Microbiol.">
        <title>The Global Catalogue of Microorganisms (GCM) 10K type strain sequencing project: providing services to taxonomists for standard genome sequencing and annotation.</title>
        <authorList>
            <consortium name="The Broad Institute Genomics Platform"/>
            <consortium name="The Broad Institute Genome Sequencing Center for Infectious Disease"/>
            <person name="Wu L."/>
            <person name="Ma J."/>
        </authorList>
    </citation>
    <scope>NUCLEOTIDE SEQUENCE [LARGE SCALE GENOMIC DNA]</scope>
    <source>
        <strain evidence="3">JCM 17459</strain>
    </source>
</reference>
<keyword evidence="3" id="KW-1185">Reference proteome</keyword>
<dbReference type="Proteomes" id="UP001499841">
    <property type="component" value="Unassembled WGS sequence"/>
</dbReference>
<gene>
    <name evidence="2" type="ORF">GCM10022262_12040</name>
</gene>
<dbReference type="RefSeq" id="WP_345038784.1">
    <property type="nucleotide sequence ID" value="NZ_BAABBA010000004.1"/>
</dbReference>
<evidence type="ECO:0000313" key="3">
    <source>
        <dbReference type="Proteomes" id="UP001499841"/>
    </source>
</evidence>
<proteinExistence type="predicted"/>
<organism evidence="2 3">
    <name type="scientific">Georgenia daeguensis</name>
    <dbReference type="NCBI Taxonomy" id="908355"/>
    <lineage>
        <taxon>Bacteria</taxon>
        <taxon>Bacillati</taxon>
        <taxon>Actinomycetota</taxon>
        <taxon>Actinomycetes</taxon>
        <taxon>Micrococcales</taxon>
        <taxon>Bogoriellaceae</taxon>
        <taxon>Georgenia</taxon>
    </lineage>
</organism>
<comment type="caution">
    <text evidence="2">The sequence shown here is derived from an EMBL/GenBank/DDBJ whole genome shotgun (WGS) entry which is preliminary data.</text>
</comment>
<protein>
    <submittedName>
        <fullName evidence="2">Uncharacterized protein</fullName>
    </submittedName>
</protein>
<feature type="region of interest" description="Disordered" evidence="1">
    <location>
        <begin position="1"/>
        <end position="24"/>
    </location>
</feature>
<dbReference type="EMBL" id="BAABBA010000004">
    <property type="protein sequence ID" value="GAA4286845.1"/>
    <property type="molecule type" value="Genomic_DNA"/>
</dbReference>
<evidence type="ECO:0000256" key="1">
    <source>
        <dbReference type="SAM" id="MobiDB-lite"/>
    </source>
</evidence>
<feature type="region of interest" description="Disordered" evidence="1">
    <location>
        <begin position="70"/>
        <end position="95"/>
    </location>
</feature>